<comment type="similarity">
    <text evidence="1 6">Belongs to the ATG17 family.</text>
</comment>
<dbReference type="eggNOG" id="ENOG502QQDW">
    <property type="taxonomic scope" value="Eukaryota"/>
</dbReference>
<comment type="function">
    <text evidence="6">Autophagy-specific protein that functions in response to autophagy-inducing signals as a scaffold to recruit other ATG proteins to organize preautophagosomal structure (PAS) formation. Modulates the timing and magnitude of the autophagy response, such as the size of the sequestering vesicles. Plays particularly a role in pexophagy and nucleophagy.</text>
</comment>
<dbReference type="Proteomes" id="UP000006310">
    <property type="component" value="Chromosome 2"/>
</dbReference>
<keyword evidence="3 6" id="KW-0963">Cytoplasm</keyword>
<dbReference type="GO" id="GO:0045772">
    <property type="term" value="P:positive regulation of autophagosome size"/>
    <property type="evidence" value="ECO:0007669"/>
    <property type="project" value="EnsemblFungi"/>
</dbReference>
<dbReference type="GO" id="GO:0000425">
    <property type="term" value="P:pexophagy"/>
    <property type="evidence" value="ECO:0007669"/>
    <property type="project" value="EnsemblFungi"/>
</dbReference>
<dbReference type="AlphaFoldDB" id="J7S446"/>
<keyword evidence="4 6" id="KW-0072">Autophagy</keyword>
<dbReference type="GO" id="GO:0000422">
    <property type="term" value="P:autophagy of mitochondrion"/>
    <property type="evidence" value="ECO:0007669"/>
    <property type="project" value="EnsemblFungi"/>
</dbReference>
<proteinExistence type="inferred from homology"/>
<evidence type="ECO:0000313" key="9">
    <source>
        <dbReference type="Proteomes" id="UP000006310"/>
    </source>
</evidence>
<dbReference type="OrthoDB" id="1937984at2759"/>
<sequence length="435" mass="48858">MLGRGSPGTVAGDAGTVLDARKGDAGGVPRAVQGGIPAHPEFAVQLAGLEGQMGVLSVPRGWGWSAGGLPGAVCAQGWHRGEVDQGSVECWCFGVRLVSDLQRWQDKIDREVELLDSVRNELSSPDGTRDSAVLGDYISRENLDLLRGRLEEIPTVETHIANITNQYRVMVRKLEEKLLQGKVRSLSKCFDRDLGIENEQVALLMTEYHAKLLLLEEELVELLQSLTDHFDKCKLLLQLSASGTESDSGRKSTDYLELLEVVQTDDSQLGAITRALCDTIDDIDAHLLQFQKLLDTKTGQLDKSLFAVQEVILQFEKNVEYLTIFQDIGQLITNFKELCGQDIQLVQGLVDFFGKYRDSYDRLLQEAQRRRQLSTRMQATISECLDELQTLQDDDFTKRTKFLEQNGNYLPENIWPDQIDDFSPLFTLEYTIKKV</sequence>
<evidence type="ECO:0000256" key="4">
    <source>
        <dbReference type="ARBA" id="ARBA00023006"/>
    </source>
</evidence>
<dbReference type="GO" id="GO:0030295">
    <property type="term" value="F:protein kinase activator activity"/>
    <property type="evidence" value="ECO:0007669"/>
    <property type="project" value="EnsemblFungi"/>
</dbReference>
<dbReference type="GO" id="GO:0034497">
    <property type="term" value="P:protein localization to phagophore assembly site"/>
    <property type="evidence" value="ECO:0007669"/>
    <property type="project" value="EnsemblFungi"/>
</dbReference>
<evidence type="ECO:0000313" key="8">
    <source>
        <dbReference type="EMBL" id="CCK69079.1"/>
    </source>
</evidence>
<dbReference type="PANTHER" id="PTHR28005">
    <property type="entry name" value="AUTOPHAGY-RELATED PROTEIN 17"/>
    <property type="match status" value="1"/>
</dbReference>
<name>J7S446_HUIN7</name>
<dbReference type="STRING" id="1071383.J7S446"/>
<dbReference type="GO" id="GO:2000786">
    <property type="term" value="P:positive regulation of autophagosome assembly"/>
    <property type="evidence" value="ECO:0007669"/>
    <property type="project" value="EnsemblFungi"/>
</dbReference>
<dbReference type="Pfam" id="PF04108">
    <property type="entry name" value="ATG17_like"/>
    <property type="match status" value="1"/>
</dbReference>
<feature type="domain" description="Autophagy protein ATG17-like" evidence="7">
    <location>
        <begin position="101"/>
        <end position="410"/>
    </location>
</feature>
<dbReference type="KEGG" id="kng:KNAG_0B06510"/>
<comment type="subcellular location">
    <subcellularLocation>
        <location evidence="6">Cytoplasm</location>
    </subcellularLocation>
    <subcellularLocation>
        <location evidence="6">Preautophagosomal structure membrane</location>
        <topology evidence="6">Peripheral membrane protein</topology>
    </subcellularLocation>
</comment>
<dbReference type="GO" id="GO:0060090">
    <property type="term" value="F:molecular adaptor activity"/>
    <property type="evidence" value="ECO:0007669"/>
    <property type="project" value="EnsemblFungi"/>
</dbReference>
<organism evidence="8 9">
    <name type="scientific">Huiozyma naganishii (strain ATCC MYA-139 / BCRC 22969 / CBS 8797 / KCTC 17520 / NBRC 10181 / NCYC 3082 / Yp74L-3)</name>
    <name type="common">Yeast</name>
    <name type="synonym">Kazachstania naganishii</name>
    <dbReference type="NCBI Taxonomy" id="1071383"/>
    <lineage>
        <taxon>Eukaryota</taxon>
        <taxon>Fungi</taxon>
        <taxon>Dikarya</taxon>
        <taxon>Ascomycota</taxon>
        <taxon>Saccharomycotina</taxon>
        <taxon>Saccharomycetes</taxon>
        <taxon>Saccharomycetales</taxon>
        <taxon>Saccharomycetaceae</taxon>
        <taxon>Huiozyma</taxon>
    </lineage>
</organism>
<dbReference type="InterPro" id="IPR045326">
    <property type="entry name" value="ATG17-like_dom"/>
</dbReference>
<accession>J7S446</accession>
<evidence type="ECO:0000256" key="5">
    <source>
        <dbReference type="ARBA" id="ARBA00023136"/>
    </source>
</evidence>
<evidence type="ECO:0000256" key="2">
    <source>
        <dbReference type="ARBA" id="ARBA00013806"/>
    </source>
</evidence>
<evidence type="ECO:0000259" key="7">
    <source>
        <dbReference type="Pfam" id="PF04108"/>
    </source>
</evidence>
<reference evidence="9" key="2">
    <citation type="submission" date="2012-08" db="EMBL/GenBank/DDBJ databases">
        <title>Genome sequence of Kazachstania naganishii.</title>
        <authorList>
            <person name="Gordon J.L."/>
            <person name="Armisen D."/>
            <person name="Proux-Wera E."/>
            <person name="OhEigeartaigh S.S."/>
            <person name="Byrne K.P."/>
            <person name="Wolfe K.H."/>
        </authorList>
    </citation>
    <scope>NUCLEOTIDE SEQUENCE [LARGE SCALE GENOMIC DNA]</scope>
    <source>
        <strain evidence="9">ATCC MYA-139 / BCRC 22969 / CBS 8797 / CCRC 22969 / KCTC 17520 / NBRC 10181 / NCYC 3082</strain>
    </source>
</reference>
<dbReference type="PANTHER" id="PTHR28005:SF1">
    <property type="entry name" value="AUTOPHAGY-RELATED PROTEIN 17"/>
    <property type="match status" value="1"/>
</dbReference>
<dbReference type="GO" id="GO:0034727">
    <property type="term" value="P:piecemeal microautophagy of the nucleus"/>
    <property type="evidence" value="ECO:0007669"/>
    <property type="project" value="EnsemblFungi"/>
</dbReference>
<evidence type="ECO:0000256" key="3">
    <source>
        <dbReference type="ARBA" id="ARBA00022490"/>
    </source>
</evidence>
<evidence type="ECO:0000256" key="6">
    <source>
        <dbReference type="RuleBase" id="RU368080"/>
    </source>
</evidence>
<dbReference type="GO" id="GO:1990316">
    <property type="term" value="C:Atg1/ULK1 kinase complex"/>
    <property type="evidence" value="ECO:0007669"/>
    <property type="project" value="EnsemblFungi"/>
</dbReference>
<dbReference type="RefSeq" id="XP_022463325.1">
    <property type="nucleotide sequence ID" value="XM_022606650.1"/>
</dbReference>
<dbReference type="EMBL" id="HE978315">
    <property type="protein sequence ID" value="CCK69079.1"/>
    <property type="molecule type" value="Genomic_DNA"/>
</dbReference>
<keyword evidence="9" id="KW-1185">Reference proteome</keyword>
<dbReference type="GeneID" id="34524729"/>
<dbReference type="InterPro" id="IPR007240">
    <property type="entry name" value="Atg17"/>
</dbReference>
<reference evidence="8 9" key="1">
    <citation type="journal article" date="2011" name="Proc. Natl. Acad. Sci. U.S.A.">
        <title>Evolutionary erosion of yeast sex chromosomes by mating-type switching accidents.</title>
        <authorList>
            <person name="Gordon J.L."/>
            <person name="Armisen D."/>
            <person name="Proux-Wera E."/>
            <person name="Oheigeartaigh S.S."/>
            <person name="Byrne K.P."/>
            <person name="Wolfe K.H."/>
        </authorList>
    </citation>
    <scope>NUCLEOTIDE SEQUENCE [LARGE SCALE GENOMIC DNA]</scope>
    <source>
        <strain evidence="9">ATCC MYA-139 / BCRC 22969 / CBS 8797 / CCRC 22969 / KCTC 17520 / NBRC 10181 / NCYC 3082</strain>
    </source>
</reference>
<keyword evidence="5" id="KW-0472">Membrane</keyword>
<gene>
    <name evidence="8" type="primary">KNAG0B06510</name>
    <name evidence="8" type="ordered locus">KNAG_0B06510</name>
</gene>
<dbReference type="GO" id="GO:0000149">
    <property type="term" value="F:SNARE binding"/>
    <property type="evidence" value="ECO:0007669"/>
    <property type="project" value="EnsemblFungi"/>
</dbReference>
<dbReference type="GO" id="GO:0006995">
    <property type="term" value="P:cellular response to nitrogen starvation"/>
    <property type="evidence" value="ECO:0007669"/>
    <property type="project" value="EnsemblFungi"/>
</dbReference>
<evidence type="ECO:0000256" key="1">
    <source>
        <dbReference type="ARBA" id="ARBA00006259"/>
    </source>
</evidence>
<dbReference type="GO" id="GO:0120095">
    <property type="term" value="C:vacuole-isolation membrane contact site"/>
    <property type="evidence" value="ECO:0007669"/>
    <property type="project" value="EnsemblFungi"/>
</dbReference>
<dbReference type="OMA" id="PENIWPN"/>
<dbReference type="HOGENOM" id="CLU_051526_0_0_1"/>
<dbReference type="GO" id="GO:0034045">
    <property type="term" value="C:phagophore assembly site membrane"/>
    <property type="evidence" value="ECO:0007669"/>
    <property type="project" value="UniProtKB-SubCell"/>
</dbReference>
<protein>
    <recommendedName>
        <fullName evidence="2 6">Autophagy-related protein 17</fullName>
    </recommendedName>
</protein>